<feature type="transmembrane region" description="Helical" evidence="22">
    <location>
        <begin position="304"/>
        <end position="322"/>
    </location>
</feature>
<keyword evidence="6" id="KW-0602">Photosynthesis</keyword>
<dbReference type="InterPro" id="IPR055265">
    <property type="entry name" value="Photo_RC_L/M_CS"/>
</dbReference>
<dbReference type="Proteomes" id="UP000596660">
    <property type="component" value="Unplaced"/>
</dbReference>
<reference evidence="23" key="1">
    <citation type="journal article" date="2017" name="Nature">
        <title>The genome of Chenopodium quinoa.</title>
        <authorList>
            <person name="Jarvis D.E."/>
            <person name="Ho Y.S."/>
            <person name="Lightfoot D.J."/>
            <person name="Schmoeckel S.M."/>
            <person name="Li B."/>
            <person name="Borm T.J.A."/>
            <person name="Ohyanagi H."/>
            <person name="Mineta K."/>
            <person name="Michell C.T."/>
            <person name="Saber N."/>
            <person name="Kharbatia N.M."/>
            <person name="Rupper R.R."/>
            <person name="Sharp A.R."/>
            <person name="Dally N."/>
            <person name="Boughton B.A."/>
            <person name="Woo Y.H."/>
            <person name="Gao G."/>
            <person name="Schijlen E.G.W.M."/>
            <person name="Guo X."/>
            <person name="Momin A.A."/>
            <person name="Negrao S."/>
            <person name="Al-Babili S."/>
            <person name="Gehring C."/>
            <person name="Roessner U."/>
            <person name="Jung C."/>
            <person name="Murphy K."/>
            <person name="Arold S.T."/>
            <person name="Gojobori T."/>
            <person name="van der Linden C.G."/>
            <person name="van Loo E.N."/>
            <person name="Jellen E.N."/>
            <person name="Maughan P.J."/>
            <person name="Tester M."/>
        </authorList>
    </citation>
    <scope>NUCLEOTIDE SEQUENCE [LARGE SCALE GENOMIC DNA]</scope>
    <source>
        <strain evidence="23">cv. PI 614886</strain>
    </source>
</reference>
<evidence type="ECO:0000256" key="8">
    <source>
        <dbReference type="ARBA" id="ARBA00022640"/>
    </source>
</evidence>
<comment type="catalytic activity">
    <reaction evidence="21">
        <text>2 a plastoquinone + 4 hnu + 2 H2O = 2 a plastoquinol + O2</text>
        <dbReference type="Rhea" id="RHEA:36359"/>
        <dbReference type="Rhea" id="RHEA-COMP:9561"/>
        <dbReference type="Rhea" id="RHEA-COMP:9562"/>
        <dbReference type="ChEBI" id="CHEBI:15377"/>
        <dbReference type="ChEBI" id="CHEBI:15379"/>
        <dbReference type="ChEBI" id="CHEBI:17757"/>
        <dbReference type="ChEBI" id="CHEBI:30212"/>
        <dbReference type="ChEBI" id="CHEBI:62192"/>
        <dbReference type="EC" id="1.10.3.9"/>
    </reaction>
</comment>
<evidence type="ECO:0000256" key="22">
    <source>
        <dbReference type="SAM" id="Phobius"/>
    </source>
</evidence>
<dbReference type="FunFam" id="1.20.85.10:FF:000001">
    <property type="entry name" value="photosystem II D2 protein-like"/>
    <property type="match status" value="1"/>
</dbReference>
<evidence type="ECO:0000256" key="3">
    <source>
        <dbReference type="ARBA" id="ARBA00012294"/>
    </source>
</evidence>
<dbReference type="InterPro" id="IPR036854">
    <property type="entry name" value="Photo_II_D1/D2_sf"/>
</dbReference>
<keyword evidence="14" id="KW-0007">Acetylation</keyword>
<dbReference type="SUPFAM" id="SSF81483">
    <property type="entry name" value="Bacterial photosystem II reaction centre, L and M subunits"/>
    <property type="match status" value="1"/>
</dbReference>
<dbReference type="GO" id="GO:0009523">
    <property type="term" value="C:photosystem II"/>
    <property type="evidence" value="ECO:0007669"/>
    <property type="project" value="UniProtKB-KW"/>
</dbReference>
<keyword evidence="17" id="KW-0408">Iron</keyword>
<keyword evidence="15" id="KW-0157">Chromophore</keyword>
<keyword evidence="24" id="KW-1185">Reference proteome</keyword>
<evidence type="ECO:0000256" key="14">
    <source>
        <dbReference type="ARBA" id="ARBA00022990"/>
    </source>
</evidence>
<dbReference type="PANTHER" id="PTHR33149:SF12">
    <property type="entry name" value="PHOTOSYSTEM II D2 PROTEIN"/>
    <property type="match status" value="1"/>
</dbReference>
<keyword evidence="18 22" id="KW-0472">Membrane</keyword>
<keyword evidence="19" id="KW-0604">Photosystem II</keyword>
<protein>
    <recommendedName>
        <fullName evidence="3">photosystem II</fullName>
        <ecNumber evidence="3">1.10.3.9</ecNumber>
    </recommendedName>
</protein>
<keyword evidence="5" id="KW-0148">Chlorophyll</keyword>
<evidence type="ECO:0000256" key="21">
    <source>
        <dbReference type="ARBA" id="ARBA00048801"/>
    </source>
</evidence>
<evidence type="ECO:0000256" key="15">
    <source>
        <dbReference type="ARBA" id="ARBA00022991"/>
    </source>
</evidence>
<sequence length="490" mass="56409">MGKIYRKQMVGDRTKIAEKMSVHMMLMGYNGDYKSMLSQELNSRLWKRDGKLSRKRMRRFHFLLFTADSPTLLSFTVALGRLIWSNKLMAKRRNFEKKLSEKIKEWSVKKKKRRGKPGKLRARKLSLKKGKRKKRKEYVAVSKIVFGFQMRPVLGSRLRMVIKRKVRRHHSKSDHGSQMYRLAMAIKYLSLRNVYVTSEWEFWTICFVQEVTGFWGSIALQEDLSNSLSSVAKEFGLYVVSADHLARLESGFGCSSSLRCVGFMLRQFELARSVQLRPYNAIAFSGPIAVFVLVFLIYPLGQSGWFFAPSFGVAAIFRFILFFQGFHNWTLNPFHMMGVAGVLGAALLCAIHGATVENTLFEDDDGANTFRAFNPTQAEETYSMVTVNRFWSQIFGVAFSNKRWLHFFMLFVPVTGLWMSALGVIGLALNLRAYEFVSQEIRAAEDPEFETFYTKNILLNEGIRAWMAAQDQPHENLIFPEEVLPRGNAL</sequence>
<evidence type="ECO:0000256" key="10">
    <source>
        <dbReference type="ARBA" id="ARBA00022723"/>
    </source>
</evidence>
<evidence type="ECO:0000256" key="1">
    <source>
        <dbReference type="ARBA" id="ARBA00004141"/>
    </source>
</evidence>
<evidence type="ECO:0000313" key="24">
    <source>
        <dbReference type="Proteomes" id="UP000596660"/>
    </source>
</evidence>
<feature type="transmembrane region" description="Helical" evidence="22">
    <location>
        <begin position="60"/>
        <end position="84"/>
    </location>
</feature>
<dbReference type="GO" id="GO:0010242">
    <property type="term" value="F:oxygen evolving activity"/>
    <property type="evidence" value="ECO:0007669"/>
    <property type="project" value="UniProtKB-EC"/>
</dbReference>
<comment type="function">
    <text evidence="20">Photosystem II (PSII) is a light-driven water:plastoquinone oxidoreductase that uses light energy to abstract electrons from H(2)O, generating O(2) and a proton gradient subsequently used for ATP formation. It consists of a core antenna complex that captures photons, and an electron transfer chain that converts photonic excitation into a charge separation. The D1/D2 (PsbA/PsbD) reaction center heterodimer binds P680, the primary electron donor of PSII as well as several subsequent electron acceptors. D2 is needed for assembly of a stable PSII complex.</text>
</comment>
<organism evidence="23 24">
    <name type="scientific">Chenopodium quinoa</name>
    <name type="common">Quinoa</name>
    <dbReference type="NCBI Taxonomy" id="63459"/>
    <lineage>
        <taxon>Eukaryota</taxon>
        <taxon>Viridiplantae</taxon>
        <taxon>Streptophyta</taxon>
        <taxon>Embryophyta</taxon>
        <taxon>Tracheophyta</taxon>
        <taxon>Spermatophyta</taxon>
        <taxon>Magnoliopsida</taxon>
        <taxon>eudicotyledons</taxon>
        <taxon>Gunneridae</taxon>
        <taxon>Pentapetalae</taxon>
        <taxon>Caryophyllales</taxon>
        <taxon>Chenopodiaceae</taxon>
        <taxon>Chenopodioideae</taxon>
        <taxon>Atripliceae</taxon>
        <taxon>Chenopodium</taxon>
    </lineage>
</organism>
<dbReference type="AlphaFoldDB" id="A0A803N3J2"/>
<comment type="subcellular location">
    <subcellularLocation>
        <location evidence="1">Membrane</location>
        <topology evidence="1">Multi-pass membrane protein</topology>
    </subcellularLocation>
</comment>
<dbReference type="EnsemblPlants" id="AUR62039871-RA">
    <property type="protein sequence ID" value="AUR62039871-RA:cds"/>
    <property type="gene ID" value="AUR62039871"/>
</dbReference>
<feature type="transmembrane region" description="Helical" evidence="22">
    <location>
        <begin position="279"/>
        <end position="298"/>
    </location>
</feature>
<evidence type="ECO:0000256" key="5">
    <source>
        <dbReference type="ARBA" id="ARBA00022494"/>
    </source>
</evidence>
<dbReference type="InterPro" id="IPR055266">
    <property type="entry name" value="D1/D2"/>
</dbReference>
<evidence type="ECO:0000256" key="16">
    <source>
        <dbReference type="ARBA" id="ARBA00023002"/>
    </source>
</evidence>
<feature type="transmembrane region" description="Helical" evidence="22">
    <location>
        <begin position="404"/>
        <end position="429"/>
    </location>
</feature>
<keyword evidence="11" id="KW-0460">Magnesium</keyword>
<keyword evidence="7" id="KW-0597">Phosphoprotein</keyword>
<evidence type="ECO:0000256" key="2">
    <source>
        <dbReference type="ARBA" id="ARBA00008204"/>
    </source>
</evidence>
<dbReference type="GO" id="GO:0009772">
    <property type="term" value="P:photosynthetic electron transport in photosystem II"/>
    <property type="evidence" value="ECO:0007669"/>
    <property type="project" value="InterPro"/>
</dbReference>
<keyword evidence="9 22" id="KW-0812">Transmembrane</keyword>
<keyword evidence="10" id="KW-0479">Metal-binding</keyword>
<keyword evidence="8" id="KW-0934">Plastid</keyword>
<evidence type="ECO:0000256" key="4">
    <source>
        <dbReference type="ARBA" id="ARBA00022448"/>
    </source>
</evidence>
<dbReference type="EC" id="1.10.3.9" evidence="3"/>
<keyword evidence="12" id="KW-0249">Electron transport</keyword>
<dbReference type="InterPro" id="IPR000484">
    <property type="entry name" value="Photo_RC_L/M"/>
</dbReference>
<evidence type="ECO:0000256" key="20">
    <source>
        <dbReference type="ARBA" id="ARBA00045803"/>
    </source>
</evidence>
<evidence type="ECO:0000256" key="19">
    <source>
        <dbReference type="ARBA" id="ARBA00023276"/>
    </source>
</evidence>
<dbReference type="Gramene" id="AUR62039871-RA">
    <property type="protein sequence ID" value="AUR62039871-RA:cds"/>
    <property type="gene ID" value="AUR62039871"/>
</dbReference>
<evidence type="ECO:0000256" key="12">
    <source>
        <dbReference type="ARBA" id="ARBA00022982"/>
    </source>
</evidence>
<evidence type="ECO:0000256" key="6">
    <source>
        <dbReference type="ARBA" id="ARBA00022531"/>
    </source>
</evidence>
<evidence type="ECO:0000256" key="9">
    <source>
        <dbReference type="ARBA" id="ARBA00022692"/>
    </source>
</evidence>
<evidence type="ECO:0000313" key="23">
    <source>
        <dbReference type="EnsemblPlants" id="AUR62039871-RA:cds"/>
    </source>
</evidence>
<evidence type="ECO:0000256" key="17">
    <source>
        <dbReference type="ARBA" id="ARBA00023004"/>
    </source>
</evidence>
<evidence type="ECO:0000256" key="11">
    <source>
        <dbReference type="ARBA" id="ARBA00022842"/>
    </source>
</evidence>
<comment type="similarity">
    <text evidence="2">Belongs to the reaction center PufL/M/PsbA/D family.</text>
</comment>
<dbReference type="GO" id="GO:0046872">
    <property type="term" value="F:metal ion binding"/>
    <property type="evidence" value="ECO:0007669"/>
    <property type="project" value="UniProtKB-KW"/>
</dbReference>
<evidence type="ECO:0000256" key="13">
    <source>
        <dbReference type="ARBA" id="ARBA00022989"/>
    </source>
</evidence>
<feature type="transmembrane region" description="Helical" evidence="22">
    <location>
        <begin position="334"/>
        <end position="354"/>
    </location>
</feature>
<reference evidence="23" key="2">
    <citation type="submission" date="2021-03" db="UniProtKB">
        <authorList>
            <consortium name="EnsemblPlants"/>
        </authorList>
    </citation>
    <scope>IDENTIFICATION</scope>
</reference>
<dbReference type="GO" id="GO:0009535">
    <property type="term" value="C:chloroplast thylakoid membrane"/>
    <property type="evidence" value="ECO:0007669"/>
    <property type="project" value="TreeGrafter"/>
</dbReference>
<keyword evidence="4" id="KW-0813">Transport</keyword>
<accession>A0A803N3J2</accession>
<dbReference type="Pfam" id="PF00124">
    <property type="entry name" value="Photo_RC"/>
    <property type="match status" value="1"/>
</dbReference>
<evidence type="ECO:0000256" key="18">
    <source>
        <dbReference type="ARBA" id="ARBA00023136"/>
    </source>
</evidence>
<evidence type="ECO:0000256" key="7">
    <source>
        <dbReference type="ARBA" id="ARBA00022553"/>
    </source>
</evidence>
<dbReference type="PROSITE" id="PS00244">
    <property type="entry name" value="REACTION_CENTER"/>
    <property type="match status" value="1"/>
</dbReference>
<dbReference type="GO" id="GO:0016168">
    <property type="term" value="F:chlorophyll binding"/>
    <property type="evidence" value="ECO:0007669"/>
    <property type="project" value="UniProtKB-KW"/>
</dbReference>
<keyword evidence="13 22" id="KW-1133">Transmembrane helix</keyword>
<keyword evidence="16" id="KW-0560">Oxidoreductase</keyword>
<dbReference type="Gene3D" id="1.20.85.10">
    <property type="entry name" value="Photosystem II protein D1-like"/>
    <property type="match status" value="1"/>
</dbReference>
<proteinExistence type="inferred from homology"/>
<dbReference type="PANTHER" id="PTHR33149">
    <property type="entry name" value="PHOTOSYSTEM II PROTEIN D1"/>
    <property type="match status" value="1"/>
</dbReference>
<name>A0A803N3J2_CHEQI</name>